<dbReference type="AlphaFoldDB" id="A4BIC1"/>
<evidence type="ECO:0000313" key="1">
    <source>
        <dbReference type="EMBL" id="EAR08128.1"/>
    </source>
</evidence>
<comment type="caution">
    <text evidence="1">The sequence shown here is derived from an EMBL/GenBank/DDBJ whole genome shotgun (WGS) entry which is preliminary data.</text>
</comment>
<dbReference type="Proteomes" id="UP000005953">
    <property type="component" value="Unassembled WGS sequence"/>
</dbReference>
<keyword evidence="2" id="KW-1185">Reference proteome</keyword>
<proteinExistence type="predicted"/>
<dbReference type="STRING" id="314283.MED297_00530"/>
<sequence length="66" mass="7550">MTTLTASSNTLTVSVRISAPNWLIRMARNAQARRQHRTLQDLSPELQRDIGHYAAPEKQLKTTDWC</sequence>
<reference evidence="1 2" key="1">
    <citation type="submission" date="2006-02" db="EMBL/GenBank/DDBJ databases">
        <authorList>
            <person name="Pinhassi J."/>
            <person name="Pedros-Alio C."/>
            <person name="Ferriera S."/>
            <person name="Johnson J."/>
            <person name="Kravitz S."/>
            <person name="Halpern A."/>
            <person name="Remington K."/>
            <person name="Beeson K."/>
            <person name="Tran B."/>
            <person name="Rogers Y.-H."/>
            <person name="Friedman R."/>
            <person name="Venter J.C."/>
        </authorList>
    </citation>
    <scope>NUCLEOTIDE SEQUENCE [LARGE SCALE GENOMIC DNA]</scope>
    <source>
        <strain evidence="1 2">MED297</strain>
    </source>
</reference>
<organism evidence="1 2">
    <name type="scientific">Reinekea blandensis MED297</name>
    <dbReference type="NCBI Taxonomy" id="314283"/>
    <lineage>
        <taxon>Bacteria</taxon>
        <taxon>Pseudomonadati</taxon>
        <taxon>Pseudomonadota</taxon>
        <taxon>Gammaproteobacteria</taxon>
        <taxon>Oceanospirillales</taxon>
        <taxon>Saccharospirillaceae</taxon>
        <taxon>Reinekea</taxon>
    </lineage>
</organism>
<dbReference type="EMBL" id="AAOE01000025">
    <property type="protein sequence ID" value="EAR08128.1"/>
    <property type="molecule type" value="Genomic_DNA"/>
</dbReference>
<evidence type="ECO:0000313" key="2">
    <source>
        <dbReference type="Proteomes" id="UP000005953"/>
    </source>
</evidence>
<protein>
    <submittedName>
        <fullName evidence="1">Uncharacterized protein</fullName>
    </submittedName>
</protein>
<accession>A4BIC1</accession>
<name>A4BIC1_9GAMM</name>
<gene>
    <name evidence="1" type="ORF">MED297_00530</name>
</gene>
<dbReference type="HOGENOM" id="CLU_2828183_0_0_6"/>
<dbReference type="RefSeq" id="WP_008046388.1">
    <property type="nucleotide sequence ID" value="NZ_CH724153.1"/>
</dbReference>